<dbReference type="AlphaFoldDB" id="A0A7V2T148"/>
<reference evidence="1" key="1">
    <citation type="journal article" date="2020" name="mSystems">
        <title>Genome- and Community-Level Interaction Insights into Carbon Utilization and Element Cycling Functions of Hydrothermarchaeota in Hydrothermal Sediment.</title>
        <authorList>
            <person name="Zhou Z."/>
            <person name="Liu Y."/>
            <person name="Xu W."/>
            <person name="Pan J."/>
            <person name="Luo Z.H."/>
            <person name="Li M."/>
        </authorList>
    </citation>
    <scope>NUCLEOTIDE SEQUENCE [LARGE SCALE GENOMIC DNA]</scope>
    <source>
        <strain evidence="1">HyVt-493</strain>
    </source>
</reference>
<dbReference type="EMBL" id="DRMS01000100">
    <property type="protein sequence ID" value="HFC91668.1"/>
    <property type="molecule type" value="Genomic_DNA"/>
</dbReference>
<proteinExistence type="predicted"/>
<name>A0A7V2T148_LEUMU</name>
<gene>
    <name evidence="1" type="ORF">ENJ51_02515</name>
</gene>
<comment type="caution">
    <text evidence="1">The sequence shown here is derived from an EMBL/GenBank/DDBJ whole genome shotgun (WGS) entry which is preliminary data.</text>
</comment>
<protein>
    <submittedName>
        <fullName evidence="1">Uncharacterized protein</fullName>
    </submittedName>
</protein>
<dbReference type="Proteomes" id="UP000885750">
    <property type="component" value="Unassembled WGS sequence"/>
</dbReference>
<organism evidence="1">
    <name type="scientific">Leucothrix mucor</name>
    <dbReference type="NCBI Taxonomy" id="45248"/>
    <lineage>
        <taxon>Bacteria</taxon>
        <taxon>Pseudomonadati</taxon>
        <taxon>Pseudomonadota</taxon>
        <taxon>Gammaproteobacteria</taxon>
        <taxon>Thiotrichales</taxon>
        <taxon>Thiotrichaceae</taxon>
        <taxon>Leucothrix</taxon>
    </lineage>
</organism>
<accession>A0A7V2T148</accession>
<evidence type="ECO:0000313" key="1">
    <source>
        <dbReference type="EMBL" id="HFC91668.1"/>
    </source>
</evidence>
<sequence length="64" mass="7361">MNERDQRGIDIFITIDGNIEYRQQFINRKFGTVVIRSVLVIYALFKTNDPALPKSSAGNIPHIR</sequence>